<evidence type="ECO:0000313" key="3">
    <source>
        <dbReference type="Proteomes" id="UP001500171"/>
    </source>
</evidence>
<accession>A0ABP9NCY6</accession>
<dbReference type="Proteomes" id="UP001500171">
    <property type="component" value="Unassembled WGS sequence"/>
</dbReference>
<evidence type="ECO:0000259" key="1">
    <source>
        <dbReference type="Pfam" id="PF06889"/>
    </source>
</evidence>
<organism evidence="2 3">
    <name type="scientific">Orbus sasakiae</name>
    <dbReference type="NCBI Taxonomy" id="1078475"/>
    <lineage>
        <taxon>Bacteria</taxon>
        <taxon>Pseudomonadati</taxon>
        <taxon>Pseudomonadota</taxon>
        <taxon>Gammaproteobacteria</taxon>
        <taxon>Orbales</taxon>
        <taxon>Orbaceae</taxon>
        <taxon>Orbus</taxon>
    </lineage>
</organism>
<keyword evidence="3" id="KW-1185">Reference proteome</keyword>
<dbReference type="EMBL" id="BAABHY010000006">
    <property type="protein sequence ID" value="GAA5113547.1"/>
    <property type="molecule type" value="Genomic_DNA"/>
</dbReference>
<proteinExistence type="predicted"/>
<sequence>MGFFNSLAYDMMDNDKLHYKENVVLTHQTKWLVALSSILSSFNGDYVNALETGKSDGHLTDSLPSIWGIADRDSFIEQATWLTQEGQRSKYQPNLELVKLLNESTFEKPLPIIGKLFYTMNMDELLFTFTNIKLFFTQKPKLDQLSDALGLKRKTNKINMLLPIYQEWLATIRRKKLGNVSAIDSLLAWDAVRLVNICRWSLQLGYIREIEFVEYANQLTEDVKKMYQSWDEVIVAYAIAGFIWNSDEGRVKNMVRTLNMLKKDPQSLINQVPFK</sequence>
<name>A0ABP9NCY6_9GAMM</name>
<gene>
    <name evidence="2" type="ORF">GCM10023211_21840</name>
</gene>
<feature type="domain" description="DUF1266" evidence="1">
    <location>
        <begin position="63"/>
        <end position="274"/>
    </location>
</feature>
<protein>
    <recommendedName>
        <fullName evidence="1">DUF1266 domain-containing protein</fullName>
    </recommendedName>
</protein>
<reference evidence="3" key="1">
    <citation type="journal article" date="2019" name="Int. J. Syst. Evol. Microbiol.">
        <title>The Global Catalogue of Microorganisms (GCM) 10K type strain sequencing project: providing services to taxonomists for standard genome sequencing and annotation.</title>
        <authorList>
            <consortium name="The Broad Institute Genomics Platform"/>
            <consortium name="The Broad Institute Genome Sequencing Center for Infectious Disease"/>
            <person name="Wu L."/>
            <person name="Ma J."/>
        </authorList>
    </citation>
    <scope>NUCLEOTIDE SEQUENCE [LARGE SCALE GENOMIC DNA]</scope>
    <source>
        <strain evidence="3">JCM 18050</strain>
    </source>
</reference>
<evidence type="ECO:0000313" key="2">
    <source>
        <dbReference type="EMBL" id="GAA5113547.1"/>
    </source>
</evidence>
<dbReference type="Pfam" id="PF06889">
    <property type="entry name" value="DUF1266"/>
    <property type="match status" value="1"/>
</dbReference>
<dbReference type="RefSeq" id="WP_345492149.1">
    <property type="nucleotide sequence ID" value="NZ_BAABHY010000006.1"/>
</dbReference>
<dbReference type="InterPro" id="IPR009677">
    <property type="entry name" value="DUF1266"/>
</dbReference>
<comment type="caution">
    <text evidence="2">The sequence shown here is derived from an EMBL/GenBank/DDBJ whole genome shotgun (WGS) entry which is preliminary data.</text>
</comment>